<proteinExistence type="inferred from homology"/>
<evidence type="ECO:0000256" key="3">
    <source>
        <dbReference type="ARBA" id="ARBA00022448"/>
    </source>
</evidence>
<dbReference type="FunFam" id="3.40.50.300:FF:000016">
    <property type="entry name" value="Oligopeptide ABC transporter ATP-binding component"/>
    <property type="match status" value="1"/>
</dbReference>
<dbReference type="GO" id="GO:0005886">
    <property type="term" value="C:plasma membrane"/>
    <property type="evidence" value="ECO:0007669"/>
    <property type="project" value="UniProtKB-SubCell"/>
</dbReference>
<dbReference type="Pfam" id="PF08352">
    <property type="entry name" value="oligo_HPY"/>
    <property type="match status" value="1"/>
</dbReference>
<dbReference type="InterPro" id="IPR013563">
    <property type="entry name" value="Oligopep_ABC_C"/>
</dbReference>
<feature type="domain" description="ABC transporter" evidence="8">
    <location>
        <begin position="5"/>
        <end position="256"/>
    </location>
</feature>
<keyword evidence="6 9" id="KW-0067">ATP-binding</keyword>
<gene>
    <name evidence="9" type="ORF">SAMN05216244_2934</name>
</gene>
<dbReference type="Proteomes" id="UP000182347">
    <property type="component" value="Unassembled WGS sequence"/>
</dbReference>
<dbReference type="Pfam" id="PF00005">
    <property type="entry name" value="ABC_tran"/>
    <property type="match status" value="1"/>
</dbReference>
<dbReference type="PROSITE" id="PS50893">
    <property type="entry name" value="ABC_TRANSPORTER_2"/>
    <property type="match status" value="1"/>
</dbReference>
<dbReference type="InterPro" id="IPR050388">
    <property type="entry name" value="ABC_Ni/Peptide_Import"/>
</dbReference>
<keyword evidence="5" id="KW-0547">Nucleotide-binding</keyword>
<sequence length="333" mass="36604">MGSLLQVNNLKTGFHTEDGMQTVITGIDFEVNHGEIVGLVGESGSGKSVTSLSIMQLLHDTPGEIIDGEIIYKGEDLLKLSEKKMRQYRGNELSMIFQEPMTSLNPVMKIGKQIIETISLHLNMSGQKAKQHAVSMLESVGIPRAKDIMNEYPHQLSGGMRQRVMIAMQISCNPSLLIADEPTTALDVTIQAQILDLLKDIQEKTNMGILMITHDLGVVAEICDRVIVMYAGRIVEQATVKEIFNNPKHPYTKGLIDSIPKIGAGLDELYSIPGAVPSPKNMPKGCKFAPRCEHVMDICNLEEPALAMENGRSSRCWLTQEQSQQEGVVGHGQ</sequence>
<keyword evidence="3" id="KW-0813">Transport</keyword>
<evidence type="ECO:0000313" key="9">
    <source>
        <dbReference type="EMBL" id="SDM56807.1"/>
    </source>
</evidence>
<dbReference type="InterPro" id="IPR003593">
    <property type="entry name" value="AAA+_ATPase"/>
</dbReference>
<accession>A0A1G9UA10</accession>
<dbReference type="PANTHER" id="PTHR43297">
    <property type="entry name" value="OLIGOPEPTIDE TRANSPORT ATP-BINDING PROTEIN APPD"/>
    <property type="match status" value="1"/>
</dbReference>
<evidence type="ECO:0000256" key="6">
    <source>
        <dbReference type="ARBA" id="ARBA00022840"/>
    </source>
</evidence>
<dbReference type="EMBL" id="FNHF01000003">
    <property type="protein sequence ID" value="SDM56807.1"/>
    <property type="molecule type" value="Genomic_DNA"/>
</dbReference>
<comment type="similarity">
    <text evidence="2">Belongs to the ABC transporter superfamily.</text>
</comment>
<dbReference type="SMART" id="SM00382">
    <property type="entry name" value="AAA"/>
    <property type="match status" value="1"/>
</dbReference>
<reference evidence="10" key="1">
    <citation type="submission" date="2016-10" db="EMBL/GenBank/DDBJ databases">
        <authorList>
            <person name="Varghese N."/>
            <person name="Submissions S."/>
        </authorList>
    </citation>
    <scope>NUCLEOTIDE SEQUENCE [LARGE SCALE GENOMIC DNA]</scope>
    <source>
        <strain evidence="10">CGMCC 1.6199</strain>
    </source>
</reference>
<dbReference type="GO" id="GO:0015833">
    <property type="term" value="P:peptide transport"/>
    <property type="evidence" value="ECO:0007669"/>
    <property type="project" value="InterPro"/>
</dbReference>
<dbReference type="GO" id="GO:0005524">
    <property type="term" value="F:ATP binding"/>
    <property type="evidence" value="ECO:0007669"/>
    <property type="project" value="UniProtKB-KW"/>
</dbReference>
<evidence type="ECO:0000256" key="2">
    <source>
        <dbReference type="ARBA" id="ARBA00005417"/>
    </source>
</evidence>
<dbReference type="RefSeq" id="WP_074600000.1">
    <property type="nucleotide sequence ID" value="NZ_FNHF01000003.1"/>
</dbReference>
<evidence type="ECO:0000256" key="1">
    <source>
        <dbReference type="ARBA" id="ARBA00004202"/>
    </source>
</evidence>
<keyword evidence="7" id="KW-0472">Membrane</keyword>
<evidence type="ECO:0000256" key="7">
    <source>
        <dbReference type="ARBA" id="ARBA00023136"/>
    </source>
</evidence>
<evidence type="ECO:0000256" key="4">
    <source>
        <dbReference type="ARBA" id="ARBA00022475"/>
    </source>
</evidence>
<evidence type="ECO:0000259" key="8">
    <source>
        <dbReference type="PROSITE" id="PS50893"/>
    </source>
</evidence>
<name>A0A1G9UA10_9BACI</name>
<dbReference type="CDD" id="cd03257">
    <property type="entry name" value="ABC_NikE_OppD_transporters"/>
    <property type="match status" value="1"/>
</dbReference>
<keyword evidence="4" id="KW-1003">Cell membrane</keyword>
<protein>
    <submittedName>
        <fullName evidence="9">Peptide/nickel transport system ATP-binding protein</fullName>
    </submittedName>
</protein>
<dbReference type="InterPro" id="IPR027417">
    <property type="entry name" value="P-loop_NTPase"/>
</dbReference>
<dbReference type="OrthoDB" id="9802264at2"/>
<comment type="subcellular location">
    <subcellularLocation>
        <location evidence="1">Cell membrane</location>
        <topology evidence="1">Peripheral membrane protein</topology>
    </subcellularLocation>
</comment>
<dbReference type="PANTHER" id="PTHR43297:SF2">
    <property type="entry name" value="DIPEPTIDE TRANSPORT ATP-BINDING PROTEIN DPPD"/>
    <property type="match status" value="1"/>
</dbReference>
<keyword evidence="10" id="KW-1185">Reference proteome</keyword>
<evidence type="ECO:0000256" key="5">
    <source>
        <dbReference type="ARBA" id="ARBA00022741"/>
    </source>
</evidence>
<dbReference type="GO" id="GO:0016887">
    <property type="term" value="F:ATP hydrolysis activity"/>
    <property type="evidence" value="ECO:0007669"/>
    <property type="project" value="InterPro"/>
</dbReference>
<dbReference type="Gene3D" id="3.40.50.300">
    <property type="entry name" value="P-loop containing nucleotide triphosphate hydrolases"/>
    <property type="match status" value="1"/>
</dbReference>
<dbReference type="NCBIfam" id="TIGR01727">
    <property type="entry name" value="oligo_HPY"/>
    <property type="match status" value="1"/>
</dbReference>
<dbReference type="InterPro" id="IPR017871">
    <property type="entry name" value="ABC_transporter-like_CS"/>
</dbReference>
<evidence type="ECO:0000313" key="10">
    <source>
        <dbReference type="Proteomes" id="UP000182347"/>
    </source>
</evidence>
<organism evidence="9 10">
    <name type="scientific">Sediminibacillus halophilus</name>
    <dbReference type="NCBI Taxonomy" id="482461"/>
    <lineage>
        <taxon>Bacteria</taxon>
        <taxon>Bacillati</taxon>
        <taxon>Bacillota</taxon>
        <taxon>Bacilli</taxon>
        <taxon>Bacillales</taxon>
        <taxon>Bacillaceae</taxon>
        <taxon>Sediminibacillus</taxon>
    </lineage>
</organism>
<dbReference type="PROSITE" id="PS00211">
    <property type="entry name" value="ABC_TRANSPORTER_1"/>
    <property type="match status" value="1"/>
</dbReference>
<dbReference type="SUPFAM" id="SSF52540">
    <property type="entry name" value="P-loop containing nucleoside triphosphate hydrolases"/>
    <property type="match status" value="1"/>
</dbReference>
<dbReference type="InterPro" id="IPR003439">
    <property type="entry name" value="ABC_transporter-like_ATP-bd"/>
</dbReference>
<dbReference type="STRING" id="482461.SAMN05216244_2934"/>
<dbReference type="AlphaFoldDB" id="A0A1G9UA10"/>